<evidence type="ECO:0000256" key="5">
    <source>
        <dbReference type="ARBA" id="ARBA00022917"/>
    </source>
</evidence>
<comment type="caution">
    <text evidence="11">The sequence shown here is derived from an EMBL/GenBank/DDBJ whole genome shotgun (WGS) entry which is preliminary data.</text>
</comment>
<dbReference type="FunFam" id="3.30.70.870:FF:000004">
    <property type="entry name" value="Translation factor GUF1, mitochondrial"/>
    <property type="match status" value="1"/>
</dbReference>
<dbReference type="InterPro" id="IPR035654">
    <property type="entry name" value="LepA_IV"/>
</dbReference>
<evidence type="ECO:0000256" key="6">
    <source>
        <dbReference type="ARBA" id="ARBA00023128"/>
    </source>
</evidence>
<dbReference type="InterPro" id="IPR035647">
    <property type="entry name" value="EFG_III/V"/>
</dbReference>
<evidence type="ECO:0000256" key="1">
    <source>
        <dbReference type="ARBA" id="ARBA00005454"/>
    </source>
</evidence>
<dbReference type="InterPro" id="IPR038363">
    <property type="entry name" value="LepA_C_sf"/>
</dbReference>
<dbReference type="GO" id="GO:0003924">
    <property type="term" value="F:GTPase activity"/>
    <property type="evidence" value="ECO:0007669"/>
    <property type="project" value="UniProtKB-UniRule"/>
</dbReference>
<dbReference type="GO" id="GO:0005743">
    <property type="term" value="C:mitochondrial inner membrane"/>
    <property type="evidence" value="ECO:0007669"/>
    <property type="project" value="UniProtKB-SubCell"/>
</dbReference>
<comment type="subcellular location">
    <subcellularLocation>
        <location evidence="9">Mitochondrion inner membrane</location>
        <topology evidence="9">Peripheral membrane protein</topology>
        <orientation evidence="9">Matrix side</orientation>
    </subcellularLocation>
</comment>
<keyword evidence="4 9" id="KW-0378">Hydrolase</keyword>
<feature type="binding site" evidence="9">
    <location>
        <begin position="172"/>
        <end position="175"/>
    </location>
    <ligand>
        <name>GTP</name>
        <dbReference type="ChEBI" id="CHEBI:37565"/>
    </ligand>
</feature>
<dbReference type="PROSITE" id="PS00301">
    <property type="entry name" value="G_TR_1"/>
    <property type="match status" value="1"/>
</dbReference>
<keyword evidence="6 9" id="KW-0496">Mitochondrion</keyword>
<dbReference type="SUPFAM" id="SSF54980">
    <property type="entry name" value="EF-G C-terminal domain-like"/>
    <property type="match status" value="2"/>
</dbReference>
<evidence type="ECO:0000313" key="11">
    <source>
        <dbReference type="EMBL" id="KAJ7343219.1"/>
    </source>
</evidence>
<keyword evidence="2 9" id="KW-0547">Nucleotide-binding</keyword>
<gene>
    <name evidence="11" type="ORF">DFH08DRAFT_924887</name>
</gene>
<feature type="binding site" evidence="9">
    <location>
        <begin position="51"/>
        <end position="58"/>
    </location>
    <ligand>
        <name>GTP</name>
        <dbReference type="ChEBI" id="CHEBI:37565"/>
    </ligand>
</feature>
<dbReference type="InterPro" id="IPR000640">
    <property type="entry name" value="EFG_V-like"/>
</dbReference>
<evidence type="ECO:0000256" key="8">
    <source>
        <dbReference type="ARBA" id="ARBA00023136"/>
    </source>
</evidence>
<dbReference type="CDD" id="cd03699">
    <property type="entry name" value="EF4_II"/>
    <property type="match status" value="1"/>
</dbReference>
<dbReference type="InterPro" id="IPR005225">
    <property type="entry name" value="Small_GTP-bd"/>
</dbReference>
<dbReference type="CDD" id="cd03709">
    <property type="entry name" value="lepA_C"/>
    <property type="match status" value="1"/>
</dbReference>
<dbReference type="PANTHER" id="PTHR43512">
    <property type="entry name" value="TRANSLATION FACTOR GUF1-RELATED"/>
    <property type="match status" value="1"/>
</dbReference>
<feature type="domain" description="Tr-type G" evidence="10">
    <location>
        <begin position="42"/>
        <end position="225"/>
    </location>
</feature>
<evidence type="ECO:0000256" key="3">
    <source>
        <dbReference type="ARBA" id="ARBA00022792"/>
    </source>
</evidence>
<evidence type="ECO:0000256" key="7">
    <source>
        <dbReference type="ARBA" id="ARBA00023134"/>
    </source>
</evidence>
<dbReference type="Gene3D" id="3.30.70.870">
    <property type="entry name" value="Elongation Factor G (Translational Gtpase), domain 3"/>
    <property type="match status" value="1"/>
</dbReference>
<dbReference type="SUPFAM" id="SSF52540">
    <property type="entry name" value="P-loop containing nucleoside triphosphate hydrolases"/>
    <property type="match status" value="1"/>
</dbReference>
<dbReference type="Pfam" id="PF00009">
    <property type="entry name" value="GTP_EFTU"/>
    <property type="match status" value="1"/>
</dbReference>
<evidence type="ECO:0000259" key="10">
    <source>
        <dbReference type="PROSITE" id="PS51722"/>
    </source>
</evidence>
<dbReference type="PANTHER" id="PTHR43512:SF7">
    <property type="entry name" value="TRANSLATION FACTOR GUF1, MITOCHONDRIAL"/>
    <property type="match status" value="1"/>
</dbReference>
<dbReference type="Gene3D" id="3.30.70.240">
    <property type="match status" value="1"/>
</dbReference>
<dbReference type="GO" id="GO:0097177">
    <property type="term" value="F:mitochondrial ribosome binding"/>
    <property type="evidence" value="ECO:0007669"/>
    <property type="project" value="TreeGrafter"/>
</dbReference>
<dbReference type="HAMAP" id="MF_00071">
    <property type="entry name" value="LepA"/>
    <property type="match status" value="1"/>
</dbReference>
<dbReference type="InterPro" id="IPR013842">
    <property type="entry name" value="LepA_CTD"/>
</dbReference>
<feature type="binding site" evidence="9">
    <location>
        <begin position="118"/>
        <end position="122"/>
    </location>
    <ligand>
        <name>GTP</name>
        <dbReference type="ChEBI" id="CHEBI:37565"/>
    </ligand>
</feature>
<dbReference type="InterPro" id="IPR004161">
    <property type="entry name" value="EFTu-like_2"/>
</dbReference>
<keyword evidence="7 9" id="KW-0342">GTP-binding</keyword>
<dbReference type="GO" id="GO:0005759">
    <property type="term" value="C:mitochondrial matrix"/>
    <property type="evidence" value="ECO:0007669"/>
    <property type="project" value="UniProtKB-UniRule"/>
</dbReference>
<dbReference type="GO" id="GO:0006412">
    <property type="term" value="P:translation"/>
    <property type="evidence" value="ECO:0007669"/>
    <property type="project" value="UniProtKB-KW"/>
</dbReference>
<protein>
    <submittedName>
        <fullName evidence="11">P-loop containing nucleoside triphosphate hydrolase protein</fullName>
    </submittedName>
</protein>
<evidence type="ECO:0000256" key="9">
    <source>
        <dbReference type="HAMAP-Rule" id="MF_03137"/>
    </source>
</evidence>
<dbReference type="FunFam" id="3.30.70.240:FF:000007">
    <property type="entry name" value="Translation factor GUF1, mitochondrial"/>
    <property type="match status" value="1"/>
</dbReference>
<dbReference type="CDD" id="cd16260">
    <property type="entry name" value="EF4_III"/>
    <property type="match status" value="1"/>
</dbReference>
<keyword evidence="3 9" id="KW-0999">Mitochondrion inner membrane</keyword>
<dbReference type="GO" id="GO:0045727">
    <property type="term" value="P:positive regulation of translation"/>
    <property type="evidence" value="ECO:0007669"/>
    <property type="project" value="UniProtKB-UniRule"/>
</dbReference>
<organism evidence="11 12">
    <name type="scientific">Mycena albidolilacea</name>
    <dbReference type="NCBI Taxonomy" id="1033008"/>
    <lineage>
        <taxon>Eukaryota</taxon>
        <taxon>Fungi</taxon>
        <taxon>Dikarya</taxon>
        <taxon>Basidiomycota</taxon>
        <taxon>Agaricomycotina</taxon>
        <taxon>Agaricomycetes</taxon>
        <taxon>Agaricomycetidae</taxon>
        <taxon>Agaricales</taxon>
        <taxon>Marasmiineae</taxon>
        <taxon>Mycenaceae</taxon>
        <taxon>Mycena</taxon>
    </lineage>
</organism>
<keyword evidence="5 9" id="KW-0648">Protein biosynthesis</keyword>
<dbReference type="AlphaFoldDB" id="A0AAD7ENS9"/>
<comment type="catalytic activity">
    <reaction evidence="9">
        <text>GTP + H2O = GDP + phosphate + H(+)</text>
        <dbReference type="Rhea" id="RHEA:19669"/>
        <dbReference type="ChEBI" id="CHEBI:15377"/>
        <dbReference type="ChEBI" id="CHEBI:15378"/>
        <dbReference type="ChEBI" id="CHEBI:37565"/>
        <dbReference type="ChEBI" id="CHEBI:43474"/>
        <dbReference type="ChEBI" id="CHEBI:58189"/>
        <dbReference type="EC" id="3.6.5.n1"/>
    </reaction>
</comment>
<dbReference type="GO" id="GO:0005525">
    <property type="term" value="F:GTP binding"/>
    <property type="evidence" value="ECO:0007669"/>
    <property type="project" value="UniProtKB-UniRule"/>
</dbReference>
<dbReference type="Proteomes" id="UP001218218">
    <property type="component" value="Unassembled WGS sequence"/>
</dbReference>
<dbReference type="NCBIfam" id="TIGR00231">
    <property type="entry name" value="small_GTP"/>
    <property type="match status" value="1"/>
</dbReference>
<dbReference type="Pfam" id="PF06421">
    <property type="entry name" value="LepA_C"/>
    <property type="match status" value="1"/>
</dbReference>
<dbReference type="CDD" id="cd01890">
    <property type="entry name" value="LepA"/>
    <property type="match status" value="1"/>
</dbReference>
<keyword evidence="12" id="KW-1185">Reference proteome</keyword>
<dbReference type="Gene3D" id="2.40.30.10">
    <property type="entry name" value="Translation factors"/>
    <property type="match status" value="1"/>
</dbReference>
<evidence type="ECO:0000256" key="2">
    <source>
        <dbReference type="ARBA" id="ARBA00022741"/>
    </source>
</evidence>
<evidence type="ECO:0000256" key="4">
    <source>
        <dbReference type="ARBA" id="ARBA00022801"/>
    </source>
</evidence>
<dbReference type="FunFam" id="2.40.30.10:FF:000015">
    <property type="entry name" value="Translation factor GUF1, mitochondrial"/>
    <property type="match status" value="1"/>
</dbReference>
<dbReference type="InterPro" id="IPR006297">
    <property type="entry name" value="EF-4"/>
</dbReference>
<dbReference type="Gene3D" id="3.40.50.300">
    <property type="entry name" value="P-loop containing nucleotide triphosphate hydrolases"/>
    <property type="match status" value="1"/>
</dbReference>
<keyword evidence="8 9" id="KW-0472">Membrane</keyword>
<comment type="similarity">
    <text evidence="1">Belongs to the TRAFAC class translation factor GTPase superfamily. Classic translation factor GTPase family. LepA subfamily.</text>
</comment>
<accession>A0AAD7ENS9</accession>
<proteinExistence type="inferred from homology"/>
<sequence>MLIQWRRASVSLFLGPGGRARFTTSTHWRAPKPLAMEDFTCDLIRNFSIIAHIDHGKSTLADRLLELTGTIKKKEIGKNEQVLDKLKVERERGITVKAQTASMMHPFGGKQHILNLIDTPGHVDFAWEVSRSLAACQGALLLVDASQGVQAQTISVFHIAQERGLKIIPVLNKIDLPAAQPERIAAQMQSTFGIDPEDIIQISAKTGRGVDQVLQAIIDRIPPPKGTATGPLKAFLFDSMYDRYRGVISLVAIQDGILKKGDRIASCHTKKKYEITDIGVLNPEEIPVNGLHPGQVGYIACNMKESAEAHIGDTLYRVGAVVDPMPGFKPAKAMVYAGIFPIDTSDFPKLEESIKRLALTDRSVTIQRESSTALGQGCRLGFLGTLHMDVFRQRLEDEHDANIIITAPTVPYKIVYKDREVYVSNPTEFPDAIDVSSKVKEVQEPVVKASIIVPEEYFGDMMDLCFTHRAEELEHKYLDAGTGTESRIMLNCVIPLSEIVTDFFDQLKSRSSGFASFDYEEAGYKPSNLVKMVFLLNGKPVDALALIVHRSHEDAIGKLWVKKLVKVIPRQMFEVPIQAAVGKKIIARETLSAYRADVTAGLYGGHVERKMKVLERQKEGKARMKRMGSVDMPQEAFFEIMSSKSK</sequence>
<dbReference type="InterPro" id="IPR031157">
    <property type="entry name" value="G_TR_CS"/>
</dbReference>
<name>A0AAD7ENS9_9AGAR</name>
<dbReference type="InterPro" id="IPR027417">
    <property type="entry name" value="P-loop_NTPase"/>
</dbReference>
<dbReference type="InterPro" id="IPR000795">
    <property type="entry name" value="T_Tr_GTP-bd_dom"/>
</dbReference>
<reference evidence="11" key="1">
    <citation type="submission" date="2023-03" db="EMBL/GenBank/DDBJ databases">
        <title>Massive genome expansion in bonnet fungi (Mycena s.s.) driven by repeated elements and novel gene families across ecological guilds.</title>
        <authorList>
            <consortium name="Lawrence Berkeley National Laboratory"/>
            <person name="Harder C.B."/>
            <person name="Miyauchi S."/>
            <person name="Viragh M."/>
            <person name="Kuo A."/>
            <person name="Thoen E."/>
            <person name="Andreopoulos B."/>
            <person name="Lu D."/>
            <person name="Skrede I."/>
            <person name="Drula E."/>
            <person name="Henrissat B."/>
            <person name="Morin E."/>
            <person name="Kohler A."/>
            <person name="Barry K."/>
            <person name="LaButti K."/>
            <person name="Morin E."/>
            <person name="Salamov A."/>
            <person name="Lipzen A."/>
            <person name="Mereny Z."/>
            <person name="Hegedus B."/>
            <person name="Baldrian P."/>
            <person name="Stursova M."/>
            <person name="Weitz H."/>
            <person name="Taylor A."/>
            <person name="Grigoriev I.V."/>
            <person name="Nagy L.G."/>
            <person name="Martin F."/>
            <person name="Kauserud H."/>
        </authorList>
    </citation>
    <scope>NUCLEOTIDE SEQUENCE</scope>
    <source>
        <strain evidence="11">CBHHK002</strain>
    </source>
</reference>
<dbReference type="Pfam" id="PF00679">
    <property type="entry name" value="EFG_C"/>
    <property type="match status" value="1"/>
</dbReference>
<dbReference type="FunFam" id="3.30.70.2570:FF:000001">
    <property type="entry name" value="Translation factor GUF1, mitochondrial"/>
    <property type="match status" value="1"/>
</dbReference>
<comment type="similarity">
    <text evidence="9">Belongs to the GTP-binding elongation factor family. LepA subfamily.</text>
</comment>
<dbReference type="NCBIfam" id="TIGR01393">
    <property type="entry name" value="lepA"/>
    <property type="match status" value="1"/>
</dbReference>
<comment type="function">
    <text evidence="9">Promotes mitochondrial protein synthesis. May act as a fidelity factor of the translation reaction, by catalyzing a one-codon backward translocation of tRNAs on improperly translocated ribosomes. Binds to mitochondrial ribosomes in a GTP-dependent manner.</text>
</comment>
<dbReference type="Gene3D" id="3.30.70.2570">
    <property type="entry name" value="Elongation factor 4, C-terminal domain"/>
    <property type="match status" value="1"/>
</dbReference>
<dbReference type="PROSITE" id="PS51722">
    <property type="entry name" value="G_TR_2"/>
    <property type="match status" value="1"/>
</dbReference>
<evidence type="ECO:0000313" key="12">
    <source>
        <dbReference type="Proteomes" id="UP001218218"/>
    </source>
</evidence>
<dbReference type="PRINTS" id="PR00315">
    <property type="entry name" value="ELONGATNFCT"/>
</dbReference>
<dbReference type="FunFam" id="3.40.50.300:FF:000078">
    <property type="entry name" value="Elongation factor 4"/>
    <property type="match status" value="1"/>
</dbReference>
<dbReference type="Pfam" id="PF03144">
    <property type="entry name" value="GTP_EFTU_D2"/>
    <property type="match status" value="1"/>
</dbReference>
<dbReference type="EMBL" id="JARIHO010000023">
    <property type="protein sequence ID" value="KAJ7343219.1"/>
    <property type="molecule type" value="Genomic_DNA"/>
</dbReference>